<dbReference type="Proteomes" id="UP001215598">
    <property type="component" value="Unassembled WGS sequence"/>
</dbReference>
<sequence>MSKKTRPIVVGIGGARCSGKTTLAKHLQRMLPNSIVIHQDPQELLPIHPVHNIRDWDTAPSAIDWPRLVEFLVKVKVTGEIPVHHRSYDHLNEQRDLPIQSEVRDQWVGTFKSLLAERATAGDEEIVRGLVEGFLPYWNPEVIAQLDMRIYLRISHDGLCGHRHERCDYYTGTLWHDPPNYWE</sequence>
<accession>A0AAD7MKD0</accession>
<reference evidence="1" key="1">
    <citation type="submission" date="2023-03" db="EMBL/GenBank/DDBJ databases">
        <title>Massive genome expansion in bonnet fungi (Mycena s.s.) driven by repeated elements and novel gene families across ecological guilds.</title>
        <authorList>
            <consortium name="Lawrence Berkeley National Laboratory"/>
            <person name="Harder C.B."/>
            <person name="Miyauchi S."/>
            <person name="Viragh M."/>
            <person name="Kuo A."/>
            <person name="Thoen E."/>
            <person name="Andreopoulos B."/>
            <person name="Lu D."/>
            <person name="Skrede I."/>
            <person name="Drula E."/>
            <person name="Henrissat B."/>
            <person name="Morin E."/>
            <person name="Kohler A."/>
            <person name="Barry K."/>
            <person name="LaButti K."/>
            <person name="Morin E."/>
            <person name="Salamov A."/>
            <person name="Lipzen A."/>
            <person name="Mereny Z."/>
            <person name="Hegedus B."/>
            <person name="Baldrian P."/>
            <person name="Stursova M."/>
            <person name="Weitz H."/>
            <person name="Taylor A."/>
            <person name="Grigoriev I.V."/>
            <person name="Nagy L.G."/>
            <person name="Martin F."/>
            <person name="Kauserud H."/>
        </authorList>
    </citation>
    <scope>NUCLEOTIDE SEQUENCE</scope>
    <source>
        <strain evidence="1">CBHHK182m</strain>
    </source>
</reference>
<dbReference type="AlphaFoldDB" id="A0AAD7MKD0"/>
<gene>
    <name evidence="1" type="ORF">B0H16DRAFT_1677906</name>
</gene>
<dbReference type="Gene3D" id="3.40.50.300">
    <property type="entry name" value="P-loop containing nucleotide triphosphate hydrolases"/>
    <property type="match status" value="1"/>
</dbReference>
<dbReference type="InterPro" id="IPR027417">
    <property type="entry name" value="P-loop_NTPase"/>
</dbReference>
<name>A0AAD7MKD0_9AGAR</name>
<dbReference type="PRINTS" id="PR00988">
    <property type="entry name" value="URIDINKINASE"/>
</dbReference>
<proteinExistence type="predicted"/>
<evidence type="ECO:0000313" key="1">
    <source>
        <dbReference type="EMBL" id="KAJ7721140.1"/>
    </source>
</evidence>
<organism evidence="1 2">
    <name type="scientific">Mycena metata</name>
    <dbReference type="NCBI Taxonomy" id="1033252"/>
    <lineage>
        <taxon>Eukaryota</taxon>
        <taxon>Fungi</taxon>
        <taxon>Dikarya</taxon>
        <taxon>Basidiomycota</taxon>
        <taxon>Agaricomycotina</taxon>
        <taxon>Agaricomycetes</taxon>
        <taxon>Agaricomycetidae</taxon>
        <taxon>Agaricales</taxon>
        <taxon>Marasmiineae</taxon>
        <taxon>Mycenaceae</taxon>
        <taxon>Mycena</taxon>
    </lineage>
</organism>
<dbReference type="EMBL" id="JARKIB010000233">
    <property type="protein sequence ID" value="KAJ7721140.1"/>
    <property type="molecule type" value="Genomic_DNA"/>
</dbReference>
<comment type="caution">
    <text evidence="1">The sequence shown here is derived from an EMBL/GenBank/DDBJ whole genome shotgun (WGS) entry which is preliminary data.</text>
</comment>
<evidence type="ECO:0000313" key="2">
    <source>
        <dbReference type="Proteomes" id="UP001215598"/>
    </source>
</evidence>
<dbReference type="SUPFAM" id="SSF52540">
    <property type="entry name" value="P-loop containing nucleoside triphosphate hydrolases"/>
    <property type="match status" value="1"/>
</dbReference>
<keyword evidence="2" id="KW-1185">Reference proteome</keyword>
<protein>
    <recommendedName>
        <fullName evidence="3">P-loop containing nucleoside triphosphate hydrolase protein</fullName>
    </recommendedName>
</protein>
<evidence type="ECO:0008006" key="3">
    <source>
        <dbReference type="Google" id="ProtNLM"/>
    </source>
</evidence>